<dbReference type="GO" id="GO:0016887">
    <property type="term" value="F:ATP hydrolysis activity"/>
    <property type="evidence" value="ECO:0007669"/>
    <property type="project" value="InterPro"/>
</dbReference>
<dbReference type="CDD" id="cd03293">
    <property type="entry name" value="ABC_NrtD_SsuB_transporters"/>
    <property type="match status" value="1"/>
</dbReference>
<dbReference type="Pfam" id="PF00005">
    <property type="entry name" value="ABC_tran"/>
    <property type="match status" value="1"/>
</dbReference>
<gene>
    <name evidence="7" type="ORF">AYJ54_19425</name>
</gene>
<dbReference type="PANTHER" id="PTHR42788">
    <property type="entry name" value="TAURINE IMPORT ATP-BINDING PROTEIN-RELATED"/>
    <property type="match status" value="1"/>
</dbReference>
<comment type="function">
    <text evidence="5">Involved in beta-(1--&gt;2)glucan export. Transmembrane domains (TMD) form a pore in the inner membrane and the ATP-binding domain (NBD) is responsible for energy generation.</text>
</comment>
<reference evidence="7 8" key="1">
    <citation type="submission" date="2016-03" db="EMBL/GenBank/DDBJ databases">
        <title>Draft Genome Sequence of the Strain BR 10245 (Bradyrhizobium sp.) isolated from nodules of Centrolobium paraense.</title>
        <authorList>
            <person name="Simoes-Araujo J.L.Sr."/>
            <person name="Barauna A.C."/>
            <person name="Silva K."/>
            <person name="Zilli J.E."/>
        </authorList>
    </citation>
    <scope>NUCLEOTIDE SEQUENCE [LARGE SCALE GENOMIC DNA]</scope>
    <source>
        <strain evidence="7 8">BR 10245</strain>
    </source>
</reference>
<keyword evidence="3" id="KW-0547">Nucleotide-binding</keyword>
<dbReference type="SUPFAM" id="SSF52540">
    <property type="entry name" value="P-loop containing nucleoside triphosphate hydrolases"/>
    <property type="match status" value="1"/>
</dbReference>
<comment type="similarity">
    <text evidence="1">Belongs to the ABC transporter superfamily.</text>
</comment>
<name>A0A176YIZ3_9BRAD</name>
<dbReference type="InterPro" id="IPR027417">
    <property type="entry name" value="P-loop_NTPase"/>
</dbReference>
<evidence type="ECO:0000313" key="7">
    <source>
        <dbReference type="EMBL" id="OAF06706.1"/>
    </source>
</evidence>
<keyword evidence="8" id="KW-1185">Reference proteome</keyword>
<dbReference type="PROSITE" id="PS00211">
    <property type="entry name" value="ABC_TRANSPORTER_1"/>
    <property type="match status" value="1"/>
</dbReference>
<evidence type="ECO:0000256" key="5">
    <source>
        <dbReference type="ARBA" id="ARBA00024722"/>
    </source>
</evidence>
<feature type="domain" description="ABC transporter" evidence="6">
    <location>
        <begin position="18"/>
        <end position="249"/>
    </location>
</feature>
<evidence type="ECO:0000256" key="2">
    <source>
        <dbReference type="ARBA" id="ARBA00022448"/>
    </source>
</evidence>
<keyword evidence="2" id="KW-0813">Transport</keyword>
<dbReference type="Gene3D" id="3.40.50.300">
    <property type="entry name" value="P-loop containing nucleotide triphosphate hydrolases"/>
    <property type="match status" value="1"/>
</dbReference>
<dbReference type="InterPro" id="IPR017871">
    <property type="entry name" value="ABC_transporter-like_CS"/>
</dbReference>
<dbReference type="GO" id="GO:0005524">
    <property type="term" value="F:ATP binding"/>
    <property type="evidence" value="ECO:0007669"/>
    <property type="project" value="UniProtKB-KW"/>
</dbReference>
<dbReference type="InterPro" id="IPR050166">
    <property type="entry name" value="ABC_transporter_ATP-bind"/>
</dbReference>
<dbReference type="Proteomes" id="UP000076959">
    <property type="component" value="Unassembled WGS sequence"/>
</dbReference>
<organism evidence="7 8">
    <name type="scientific">Bradyrhizobium centrolobii</name>
    <dbReference type="NCBI Taxonomy" id="1505087"/>
    <lineage>
        <taxon>Bacteria</taxon>
        <taxon>Pseudomonadati</taxon>
        <taxon>Pseudomonadota</taxon>
        <taxon>Alphaproteobacteria</taxon>
        <taxon>Hyphomicrobiales</taxon>
        <taxon>Nitrobacteraceae</taxon>
        <taxon>Bradyrhizobium</taxon>
    </lineage>
</organism>
<dbReference type="InterPro" id="IPR003439">
    <property type="entry name" value="ABC_transporter-like_ATP-bd"/>
</dbReference>
<proteinExistence type="inferred from homology"/>
<evidence type="ECO:0000259" key="6">
    <source>
        <dbReference type="PROSITE" id="PS50893"/>
    </source>
</evidence>
<accession>A0A176YIZ3</accession>
<dbReference type="EMBL" id="LUUB01000074">
    <property type="protein sequence ID" value="OAF06706.1"/>
    <property type="molecule type" value="Genomic_DNA"/>
</dbReference>
<evidence type="ECO:0000256" key="1">
    <source>
        <dbReference type="ARBA" id="ARBA00005417"/>
    </source>
</evidence>
<dbReference type="PANTHER" id="PTHR42788:SF13">
    <property type="entry name" value="ALIPHATIC SULFONATES IMPORT ATP-BINDING PROTEIN SSUB"/>
    <property type="match status" value="1"/>
</dbReference>
<dbReference type="AlphaFoldDB" id="A0A176YIZ3"/>
<dbReference type="InterPro" id="IPR003593">
    <property type="entry name" value="AAA+_ATPase"/>
</dbReference>
<protein>
    <submittedName>
        <fullName evidence="7">Spermidine/putrescine ABC transporter ATP-binding protein</fullName>
    </submittedName>
</protein>
<dbReference type="SMART" id="SM00382">
    <property type="entry name" value="AAA"/>
    <property type="match status" value="1"/>
</dbReference>
<evidence type="ECO:0000256" key="4">
    <source>
        <dbReference type="ARBA" id="ARBA00022840"/>
    </source>
</evidence>
<keyword evidence="4 7" id="KW-0067">ATP-binding</keyword>
<dbReference type="PROSITE" id="PS50893">
    <property type="entry name" value="ABC_TRANSPORTER_2"/>
    <property type="match status" value="1"/>
</dbReference>
<evidence type="ECO:0000256" key="3">
    <source>
        <dbReference type="ARBA" id="ARBA00022741"/>
    </source>
</evidence>
<dbReference type="STRING" id="1505087.AYJ54_19425"/>
<sequence length="271" mass="29492">MERSDVAIAAGTERAARLAFNDVSLSYFTPSGETLALDSVSFQIGVGEIVSIVGQSGCGKSTLLSLLAGLIAPTSGTVSIDGQAVSEPSAAIGFMLQQDTLFEWRTILENTLLGPELRGHDRAAAHERAEGLLDRYGLRDFKAHFPHQLSGGMRQRAALARTMCLDPSILLLDEPFSALDFQTRIAISDEIAQIIRSEGKTAILVTHDINEAVAMADRVLVMSRRPGRIKSQHVIDFAVADRERASSLELRELPAFNHAFQAIWKDLDVHV</sequence>
<evidence type="ECO:0000313" key="8">
    <source>
        <dbReference type="Proteomes" id="UP000076959"/>
    </source>
</evidence>
<comment type="caution">
    <text evidence="7">The sequence shown here is derived from an EMBL/GenBank/DDBJ whole genome shotgun (WGS) entry which is preliminary data.</text>
</comment>